<gene>
    <name evidence="2" type="ORF">D0863_05064</name>
</gene>
<comment type="caution">
    <text evidence="2">The sequence shown here is derived from an EMBL/GenBank/DDBJ whole genome shotgun (WGS) entry which is preliminary data.</text>
</comment>
<dbReference type="AlphaFoldDB" id="A0A3M7E4T0"/>
<dbReference type="PANTHER" id="PTHR21521">
    <property type="entry name" value="AMUN, ISOFORM A"/>
    <property type="match status" value="1"/>
</dbReference>
<name>A0A3M7E4T0_HORWE</name>
<proteinExistence type="predicted"/>
<dbReference type="PANTHER" id="PTHR21521:SF0">
    <property type="entry name" value="AMUN, ISOFORM A"/>
    <property type="match status" value="1"/>
</dbReference>
<reference evidence="2 3" key="1">
    <citation type="journal article" date="2018" name="BMC Genomics">
        <title>Genomic evidence for intraspecific hybridization in a clonal and extremely halotolerant yeast.</title>
        <authorList>
            <person name="Gostincar C."/>
            <person name="Stajich J.E."/>
            <person name="Zupancic J."/>
            <person name="Zalar P."/>
            <person name="Gunde-Cimerman N."/>
        </authorList>
    </citation>
    <scope>NUCLEOTIDE SEQUENCE [LARGE SCALE GENOMIC DNA]</scope>
    <source>
        <strain evidence="2 3">EXF-2682</strain>
    </source>
</reference>
<protein>
    <submittedName>
        <fullName evidence="2">Uncharacterized protein</fullName>
    </submittedName>
</protein>
<dbReference type="OrthoDB" id="8249012at2759"/>
<dbReference type="Proteomes" id="UP000269276">
    <property type="component" value="Unassembled WGS sequence"/>
</dbReference>
<evidence type="ECO:0000313" key="3">
    <source>
        <dbReference type="Proteomes" id="UP000269276"/>
    </source>
</evidence>
<feature type="region of interest" description="Disordered" evidence="1">
    <location>
        <begin position="243"/>
        <end position="359"/>
    </location>
</feature>
<evidence type="ECO:0000313" key="2">
    <source>
        <dbReference type="EMBL" id="RMY71588.1"/>
    </source>
</evidence>
<accession>A0A3M7E4T0</accession>
<dbReference type="EMBL" id="QWIP01000141">
    <property type="protein sequence ID" value="RMY71588.1"/>
    <property type="molecule type" value="Genomic_DNA"/>
</dbReference>
<sequence>MRILRTSPTVMDDRYRFDKIGYQTFADLLSKYPSIIPPELQPLDHQRLNTIPAAIQQRNPKFIPKDELLKLTEWKLSHGKFRPTLQKLVDSNDVMTVKTTAIEAYRMLPPTNTTAPSTENIQKVLDVFTRLKGVGAATATLLMASYDQTNIPFFSDEVYRWIHHDDAPTRPALKGGGAGGWTREVRYTIKDYLDFYPKVQQLRERLNLESNGAHVTALDVEKVAYVLGTPARVRKERLPEMMSIIFGTEPPPSGKPKKRKSKAEDSEGATPAAKTPRRKASNDDEGASAKSKKSSNKSRGAETVVGNEDVASTSNSADKSALAAASEVQQGGQGDVRNEGRAATEPISNAAPASEGSKS</sequence>
<evidence type="ECO:0000256" key="1">
    <source>
        <dbReference type="SAM" id="MobiDB-lite"/>
    </source>
</evidence>
<dbReference type="VEuPathDB" id="FungiDB:BTJ68_09682"/>
<organism evidence="2 3">
    <name type="scientific">Hortaea werneckii</name>
    <name type="common">Black yeast</name>
    <name type="synonym">Cladosporium werneckii</name>
    <dbReference type="NCBI Taxonomy" id="91943"/>
    <lineage>
        <taxon>Eukaryota</taxon>
        <taxon>Fungi</taxon>
        <taxon>Dikarya</taxon>
        <taxon>Ascomycota</taxon>
        <taxon>Pezizomycotina</taxon>
        <taxon>Dothideomycetes</taxon>
        <taxon>Dothideomycetidae</taxon>
        <taxon>Mycosphaerellales</taxon>
        <taxon>Teratosphaeriaceae</taxon>
        <taxon>Hortaea</taxon>
    </lineage>
</organism>